<dbReference type="PANTHER" id="PTHR47595">
    <property type="entry name" value="HEAT SHOCK 70 KDA PROTEIN 14"/>
    <property type="match status" value="1"/>
</dbReference>
<dbReference type="EMBL" id="KB522027">
    <property type="protein sequence ID" value="EMP37490.1"/>
    <property type="molecule type" value="Genomic_DNA"/>
</dbReference>
<sequence>MLYWYNSGLVYTTVWGQSKIRNFSYVNSIAKVDILRPTYHSVFTLLRASSPEALEQRSCISADPYACAEGQGLNEIPDFVSPPPQNIKRQLSVPAYGRTTAFCFVESFPTRKGMKDRGHNRDPKQCRVKLKELRQAYQKTREANGRSGSEPQTCRFYDELHAILGGSATTAPAVLFDSFNEDAGNTEAGHFPARLCNYFSRHDCSTLTSNTWTQSAAGCMQELFPFSLHYPQDCKCGLEGLSIHTSRAAQQDKAEKEVDKGRHVPGDPASLWCFGYQAEGLEDDA</sequence>
<evidence type="ECO:0000313" key="3">
    <source>
        <dbReference type="Proteomes" id="UP000031443"/>
    </source>
</evidence>
<organism evidence="2 3">
    <name type="scientific">Chelonia mydas</name>
    <name type="common">Green sea-turtle</name>
    <name type="synonym">Chelonia agassizi</name>
    <dbReference type="NCBI Taxonomy" id="8469"/>
    <lineage>
        <taxon>Eukaryota</taxon>
        <taxon>Metazoa</taxon>
        <taxon>Chordata</taxon>
        <taxon>Craniata</taxon>
        <taxon>Vertebrata</taxon>
        <taxon>Euteleostomi</taxon>
        <taxon>Archelosauria</taxon>
        <taxon>Testudinata</taxon>
        <taxon>Testudines</taxon>
        <taxon>Cryptodira</taxon>
        <taxon>Durocryptodira</taxon>
        <taxon>Americhelydia</taxon>
        <taxon>Chelonioidea</taxon>
        <taxon>Cheloniidae</taxon>
        <taxon>Chelonia</taxon>
    </lineage>
</organism>
<gene>
    <name evidence="2" type="ORF">UY3_05303</name>
</gene>
<name>M7BP56_CHEMY</name>
<proteinExistence type="predicted"/>
<evidence type="ECO:0000313" key="2">
    <source>
        <dbReference type="EMBL" id="EMP37490.1"/>
    </source>
</evidence>
<dbReference type="AlphaFoldDB" id="M7BP56"/>
<accession>M7BP56</accession>
<feature type="domain" description="Myb/SANT-like DNA-binding" evidence="1">
    <location>
        <begin position="112"/>
        <end position="163"/>
    </location>
</feature>
<evidence type="ECO:0000259" key="1">
    <source>
        <dbReference type="Pfam" id="PF13837"/>
    </source>
</evidence>
<dbReference type="Proteomes" id="UP000031443">
    <property type="component" value="Unassembled WGS sequence"/>
</dbReference>
<dbReference type="InterPro" id="IPR044822">
    <property type="entry name" value="Myb_DNA-bind_4"/>
</dbReference>
<keyword evidence="3" id="KW-1185">Reference proteome</keyword>
<dbReference type="PANTHER" id="PTHR47595:SF1">
    <property type="entry name" value="MYB_SANT-LIKE DNA-BINDING DOMAIN-CONTAINING PROTEIN"/>
    <property type="match status" value="1"/>
</dbReference>
<dbReference type="Pfam" id="PF13837">
    <property type="entry name" value="Myb_DNA-bind_4"/>
    <property type="match status" value="1"/>
</dbReference>
<protein>
    <recommendedName>
        <fullName evidence="1">Myb/SANT-like DNA-binding domain-containing protein</fullName>
    </recommendedName>
</protein>
<reference evidence="3" key="1">
    <citation type="journal article" date="2013" name="Nat. Genet.">
        <title>The draft genomes of soft-shell turtle and green sea turtle yield insights into the development and evolution of the turtle-specific body plan.</title>
        <authorList>
            <person name="Wang Z."/>
            <person name="Pascual-Anaya J."/>
            <person name="Zadissa A."/>
            <person name="Li W."/>
            <person name="Niimura Y."/>
            <person name="Huang Z."/>
            <person name="Li C."/>
            <person name="White S."/>
            <person name="Xiong Z."/>
            <person name="Fang D."/>
            <person name="Wang B."/>
            <person name="Ming Y."/>
            <person name="Chen Y."/>
            <person name="Zheng Y."/>
            <person name="Kuraku S."/>
            <person name="Pignatelli M."/>
            <person name="Herrero J."/>
            <person name="Beal K."/>
            <person name="Nozawa M."/>
            <person name="Li Q."/>
            <person name="Wang J."/>
            <person name="Zhang H."/>
            <person name="Yu L."/>
            <person name="Shigenobu S."/>
            <person name="Wang J."/>
            <person name="Liu J."/>
            <person name="Flicek P."/>
            <person name="Searle S."/>
            <person name="Wang J."/>
            <person name="Kuratani S."/>
            <person name="Yin Y."/>
            <person name="Aken B."/>
            <person name="Zhang G."/>
            <person name="Irie N."/>
        </authorList>
    </citation>
    <scope>NUCLEOTIDE SEQUENCE [LARGE SCALE GENOMIC DNA]</scope>
</reference>